<accession>A0ABT9DUD2</accession>
<dbReference type="Pfam" id="PF07331">
    <property type="entry name" value="TctB"/>
    <property type="match status" value="1"/>
</dbReference>
<evidence type="ECO:0000313" key="4">
    <source>
        <dbReference type="Proteomes" id="UP001243009"/>
    </source>
</evidence>
<sequence length="155" mass="15606">MHLSDRVTGAVLVALGGAAALGGSRLPAVPGQDVGPAAFPMLIGFGLVLCGGLIALGIGSSFEVPEEEAAGPGPWRLGGLRALVPPALLLFYVLASEPLGFLLTAAIMVLVGALALGARPVLAVPLALAMPPLIHLAFYKLLRVPLPAGVLPAPW</sequence>
<feature type="transmembrane region" description="Helical" evidence="1">
    <location>
        <begin position="74"/>
        <end position="93"/>
    </location>
</feature>
<organism evidence="3 4">
    <name type="scientific">Paracraurococcus lichenis</name>
    <dbReference type="NCBI Taxonomy" id="3064888"/>
    <lineage>
        <taxon>Bacteria</taxon>
        <taxon>Pseudomonadati</taxon>
        <taxon>Pseudomonadota</taxon>
        <taxon>Alphaproteobacteria</taxon>
        <taxon>Acetobacterales</taxon>
        <taxon>Roseomonadaceae</taxon>
        <taxon>Paracraurococcus</taxon>
    </lineage>
</organism>
<keyword evidence="1" id="KW-1133">Transmembrane helix</keyword>
<name>A0ABT9DUD2_9PROT</name>
<comment type="caution">
    <text evidence="3">The sequence shown here is derived from an EMBL/GenBank/DDBJ whole genome shotgun (WGS) entry which is preliminary data.</text>
</comment>
<evidence type="ECO:0000313" key="3">
    <source>
        <dbReference type="EMBL" id="MDO9707493.1"/>
    </source>
</evidence>
<evidence type="ECO:0000256" key="1">
    <source>
        <dbReference type="SAM" id="Phobius"/>
    </source>
</evidence>
<feature type="domain" description="DUF1468" evidence="2">
    <location>
        <begin position="7"/>
        <end position="147"/>
    </location>
</feature>
<keyword evidence="1" id="KW-0812">Transmembrane</keyword>
<feature type="transmembrane region" description="Helical" evidence="1">
    <location>
        <begin position="99"/>
        <end position="116"/>
    </location>
</feature>
<protein>
    <submittedName>
        <fullName evidence="3">Tripartite tricarboxylate transporter TctB family protein</fullName>
    </submittedName>
</protein>
<proteinExistence type="predicted"/>
<feature type="transmembrane region" description="Helical" evidence="1">
    <location>
        <begin position="38"/>
        <end position="62"/>
    </location>
</feature>
<dbReference type="Proteomes" id="UP001243009">
    <property type="component" value="Unassembled WGS sequence"/>
</dbReference>
<dbReference type="EMBL" id="JAUTWS010000003">
    <property type="protein sequence ID" value="MDO9707493.1"/>
    <property type="molecule type" value="Genomic_DNA"/>
</dbReference>
<dbReference type="InterPro" id="IPR009936">
    <property type="entry name" value="DUF1468"/>
</dbReference>
<gene>
    <name evidence="3" type="ORF">Q7A36_03985</name>
</gene>
<evidence type="ECO:0000259" key="2">
    <source>
        <dbReference type="Pfam" id="PF07331"/>
    </source>
</evidence>
<dbReference type="RefSeq" id="WP_305102364.1">
    <property type="nucleotide sequence ID" value="NZ_JAUTWS010000003.1"/>
</dbReference>
<keyword evidence="4" id="KW-1185">Reference proteome</keyword>
<keyword evidence="1" id="KW-0472">Membrane</keyword>
<reference evidence="3 4" key="1">
    <citation type="submission" date="2023-08" db="EMBL/GenBank/DDBJ databases">
        <title>The draft genome sequence of Paracraurococcus sp. LOR1-02.</title>
        <authorList>
            <person name="Kingkaew E."/>
            <person name="Tanasupawat S."/>
        </authorList>
    </citation>
    <scope>NUCLEOTIDE SEQUENCE [LARGE SCALE GENOMIC DNA]</scope>
    <source>
        <strain evidence="3 4">LOR1-02</strain>
    </source>
</reference>